<keyword evidence="2" id="KW-1185">Reference proteome</keyword>
<dbReference type="Proteomes" id="UP000192042">
    <property type="component" value="Chromosome I"/>
</dbReference>
<evidence type="ECO:0000313" key="2">
    <source>
        <dbReference type="Proteomes" id="UP000192042"/>
    </source>
</evidence>
<dbReference type="AlphaFoldDB" id="A0A1W1I911"/>
<organism evidence="1 2">
    <name type="scientific">Nitrospira japonica</name>
    <dbReference type="NCBI Taxonomy" id="1325564"/>
    <lineage>
        <taxon>Bacteria</taxon>
        <taxon>Pseudomonadati</taxon>
        <taxon>Nitrospirota</taxon>
        <taxon>Nitrospiria</taxon>
        <taxon>Nitrospirales</taxon>
        <taxon>Nitrospiraceae</taxon>
        <taxon>Nitrospira</taxon>
    </lineage>
</organism>
<dbReference type="RefSeq" id="WP_197685433.1">
    <property type="nucleotide sequence ID" value="NZ_LT828648.1"/>
</dbReference>
<protein>
    <submittedName>
        <fullName evidence="1">Putative fatty acid cis/trans isomerase</fullName>
    </submittedName>
</protein>
<gene>
    <name evidence="1" type="ORF">NSJP_3319</name>
</gene>
<accession>A0A1W1I911</accession>
<dbReference type="KEGG" id="nja:NSJP_3319"/>
<dbReference type="GO" id="GO:0016853">
    <property type="term" value="F:isomerase activity"/>
    <property type="evidence" value="ECO:0007669"/>
    <property type="project" value="UniProtKB-KW"/>
</dbReference>
<dbReference type="Pfam" id="PF06934">
    <property type="entry name" value="CTI"/>
    <property type="match status" value="1"/>
</dbReference>
<dbReference type="STRING" id="1325564.NSJP_3319"/>
<proteinExistence type="predicted"/>
<dbReference type="PROSITE" id="PS51257">
    <property type="entry name" value="PROKAR_LIPOPROTEIN"/>
    <property type="match status" value="1"/>
</dbReference>
<dbReference type="InterPro" id="IPR010706">
    <property type="entry name" value="Fatty_acid_cis-trans_isomerase"/>
</dbReference>
<name>A0A1W1I911_9BACT</name>
<dbReference type="EMBL" id="LT828648">
    <property type="protein sequence ID" value="SLM49486.1"/>
    <property type="molecule type" value="Genomic_DNA"/>
</dbReference>
<reference evidence="1 2" key="1">
    <citation type="submission" date="2017-03" db="EMBL/GenBank/DDBJ databases">
        <authorList>
            <person name="Afonso C.L."/>
            <person name="Miller P.J."/>
            <person name="Scott M.A."/>
            <person name="Spackman E."/>
            <person name="Goraichik I."/>
            <person name="Dimitrov K.M."/>
            <person name="Suarez D.L."/>
            <person name="Swayne D.E."/>
        </authorList>
    </citation>
    <scope>NUCLEOTIDE SEQUENCE [LARGE SCALE GENOMIC DNA]</scope>
    <source>
        <strain evidence="1">Genome sequencing of Nitrospira japonica strain NJ11</strain>
    </source>
</reference>
<keyword evidence="1" id="KW-0413">Isomerase</keyword>
<evidence type="ECO:0000313" key="1">
    <source>
        <dbReference type="EMBL" id="SLM49486.1"/>
    </source>
</evidence>
<sequence length="787" mass="90087">MIDAFPRMARTWLWALGLLAVIGCARSAPSKQAAVPAPPPPSSAGIATVDYWRDVQPILERRCIVCHGCYDAPCQLNLTAYEGVARGANKKPVYDATRLLTAQPTRLFEDADTVAAWRDKKFFPVLQEDEKATEEARRAGVFARMLALKRTHALPDQSILPDSFDLSLDRDQQCPTETEVDAYAQKYPQWGMPYGLPGLTDDEYYTLIRWIQQGAPYHAPDSLPPSVKAQVDEWEAFLNGDAPKQILMSRYLYEHLHITHLYFDGLPDRRWFRLVRSRTAPGQPIDRIATRRPYDDPGTPRVYYRFEPVHAGLLAKTHIPYPLSQARKQRFTELFLDAPFEVRALPGYEPKIASNPFVSFRDLPVRSRYKFLLDDAQTFVMQFIKGPVCRGQVALNVIDDRFWMFFIDPDSAALDGKDEYLAETSDYLYLPTAEGARWGPISWIKYSGMQKEFLKAKQAYLESLDLKGEAAGLAFIWNGRDRNRNAALTVFRHADSASVVQGLVGDDPKTAWLLSYDLFERIYYLLVAGFDVYGFTGHQLDTRLYMDFLRMEGESNFLLLLPAKDRERERDYWYRDAHDSVKEYVLGRRINVEKESGIPYRTDRPKHELFDMLARHVGGALNHAYDVAGEQDADVREQLQGLSKIKGRVLQWMPEVALLTVTEGPGREGQGDRLYTLLHDNGFSNIASLFNEASRRLPDEDGVTVARGLIGAYPNAFYRVNKQDLPEFIAMVASLRNEDDYRTLTAHFGLRRTSRDFWRHSDAVHETYRRIDPIEAGSLDYNRLENR</sequence>